<dbReference type="InterPro" id="IPR050238">
    <property type="entry name" value="DNA_Rep/Repair_Clamp_Loader"/>
</dbReference>
<name>A0ABX7S9C1_9BACT</name>
<reference evidence="2 3" key="1">
    <citation type="submission" date="2021-03" db="EMBL/GenBank/DDBJ databases">
        <title>Thermosipho ferrireducens sp.nov., an anaerobic thermophilic iron-reducing bacterium isolated from a deep-sea hydrothermal sulfide deposits.</title>
        <authorList>
            <person name="Zeng X."/>
            <person name="Chen Y."/>
            <person name="Shao Z."/>
        </authorList>
    </citation>
    <scope>NUCLEOTIDE SEQUENCE [LARGE SCALE GENOMIC DNA]</scope>
    <source>
        <strain evidence="2 3">JL129W03</strain>
    </source>
</reference>
<dbReference type="Pfam" id="PF22227">
    <property type="entry name" value="DNA_pol3_gamma_R_C"/>
    <property type="match status" value="1"/>
</dbReference>
<dbReference type="SUPFAM" id="SSF52540">
    <property type="entry name" value="P-loop containing nucleoside triphosphate hydrolases"/>
    <property type="match status" value="1"/>
</dbReference>
<keyword evidence="3" id="KW-1185">Reference proteome</keyword>
<accession>A0ABX7S9C1</accession>
<evidence type="ECO:0000259" key="1">
    <source>
        <dbReference type="Pfam" id="PF22227"/>
    </source>
</evidence>
<dbReference type="RefSeq" id="WP_207566672.1">
    <property type="nucleotide sequence ID" value="NZ_CP071446.1"/>
</dbReference>
<gene>
    <name evidence="2" type="ORF">JYK00_09585</name>
</gene>
<evidence type="ECO:0000313" key="3">
    <source>
        <dbReference type="Proteomes" id="UP000671862"/>
    </source>
</evidence>
<evidence type="ECO:0000313" key="2">
    <source>
        <dbReference type="EMBL" id="QTA37951.1"/>
    </source>
</evidence>
<dbReference type="Gene3D" id="3.40.50.300">
    <property type="entry name" value="P-loop containing nucleotide triphosphate hydrolases"/>
    <property type="match status" value="1"/>
</dbReference>
<organism evidence="2 3">
    <name type="scientific">Thermosipho ferrireducens</name>
    <dbReference type="NCBI Taxonomy" id="2571116"/>
    <lineage>
        <taxon>Bacteria</taxon>
        <taxon>Thermotogati</taxon>
        <taxon>Thermotogota</taxon>
        <taxon>Thermotogae</taxon>
        <taxon>Thermotogales</taxon>
        <taxon>Fervidobacteriaceae</taxon>
        <taxon>Thermosipho</taxon>
    </lineage>
</organism>
<dbReference type="InterPro" id="IPR027417">
    <property type="entry name" value="P-loop_NTPase"/>
</dbReference>
<protein>
    <recommendedName>
        <fullName evidence="1">Tm0771-like C-terminal domain-containing protein</fullName>
    </recommendedName>
</protein>
<dbReference type="PANTHER" id="PTHR11669">
    <property type="entry name" value="REPLICATION FACTOR C / DNA POLYMERASE III GAMMA-TAU SUBUNIT"/>
    <property type="match status" value="1"/>
</dbReference>
<dbReference type="Pfam" id="PF13177">
    <property type="entry name" value="DNA_pol3_delta2"/>
    <property type="match status" value="1"/>
</dbReference>
<dbReference type="Proteomes" id="UP000671862">
    <property type="component" value="Chromosome"/>
</dbReference>
<feature type="domain" description="Tm0771-like C-terminal" evidence="1">
    <location>
        <begin position="199"/>
        <end position="269"/>
    </location>
</feature>
<dbReference type="PANTHER" id="PTHR11669:SF8">
    <property type="entry name" value="DNA POLYMERASE III SUBUNIT DELTA"/>
    <property type="match status" value="1"/>
</dbReference>
<sequence length="278" mass="32063">MEIINHIKNTIEKSSGISLAFVGDNAAYLKKKALEIAELFSSNRLENLLLIEGKNITIQNVRTLQEFLSFAPEAGKKFVLLINAERLLPEAENALLKILEEPPEYSVIILTTTSWNSLYPTVRSRLQRFNIRREIETISSEIKDPFLKKLIILNPEFKGRIVNNDYKVLSIDELLEEDDLLSIYISLYKLIEDSVNQKDVLLKLTKILSTKKEFDFLVILARVCLWVLENNLGIEHIPYELALEIDRIVSSKIGNYNYELTYHFLLLSLEKAFSEKSK</sequence>
<proteinExistence type="predicted"/>
<dbReference type="InterPro" id="IPR054510">
    <property type="entry name" value="Tm0771-like_C"/>
</dbReference>
<dbReference type="EMBL" id="CP071446">
    <property type="protein sequence ID" value="QTA37951.1"/>
    <property type="molecule type" value="Genomic_DNA"/>
</dbReference>